<dbReference type="CDD" id="cd08556">
    <property type="entry name" value="GDPD"/>
    <property type="match status" value="1"/>
</dbReference>
<comment type="caution">
    <text evidence="2">The sequence shown here is derived from an EMBL/GenBank/DDBJ whole genome shotgun (WGS) entry which is preliminary data.</text>
</comment>
<protein>
    <submittedName>
        <fullName evidence="2">Glycerophosphodiester phosphodiesterase</fullName>
    </submittedName>
</protein>
<reference evidence="2" key="1">
    <citation type="submission" date="2022-12" db="EMBL/GenBank/DDBJ databases">
        <authorList>
            <person name="Wang J."/>
        </authorList>
    </citation>
    <scope>NUCLEOTIDE SEQUENCE</scope>
    <source>
        <strain evidence="2">HY-42-06</strain>
    </source>
</reference>
<accession>A0ABT4CSX9</accession>
<dbReference type="Gene3D" id="3.20.20.190">
    <property type="entry name" value="Phosphatidylinositol (PI) phosphodiesterase"/>
    <property type="match status" value="2"/>
</dbReference>
<evidence type="ECO:0000313" key="3">
    <source>
        <dbReference type="Proteomes" id="UP001079657"/>
    </source>
</evidence>
<feature type="domain" description="GP-PDE" evidence="1">
    <location>
        <begin position="1"/>
        <end position="215"/>
    </location>
</feature>
<dbReference type="Pfam" id="PF03009">
    <property type="entry name" value="GDPD"/>
    <property type="match status" value="1"/>
</dbReference>
<dbReference type="InterPro" id="IPR017946">
    <property type="entry name" value="PLC-like_Pdiesterase_TIM-brl"/>
</dbReference>
<dbReference type="Proteomes" id="UP001079657">
    <property type="component" value="Unassembled WGS sequence"/>
</dbReference>
<dbReference type="RefSeq" id="WP_268049907.1">
    <property type="nucleotide sequence ID" value="NZ_JAPQES010000003.1"/>
</dbReference>
<dbReference type="PANTHER" id="PTHR46211">
    <property type="entry name" value="GLYCEROPHOSPHORYL DIESTER PHOSPHODIESTERASE"/>
    <property type="match status" value="1"/>
</dbReference>
<name>A0ABT4CSX9_9CLOT</name>
<dbReference type="PANTHER" id="PTHR46211:SF14">
    <property type="entry name" value="GLYCEROPHOSPHODIESTER PHOSPHODIESTERASE"/>
    <property type="match status" value="1"/>
</dbReference>
<dbReference type="PROSITE" id="PS51704">
    <property type="entry name" value="GP_PDE"/>
    <property type="match status" value="1"/>
</dbReference>
<evidence type="ECO:0000313" key="2">
    <source>
        <dbReference type="EMBL" id="MCY6371069.1"/>
    </source>
</evidence>
<evidence type="ECO:0000259" key="1">
    <source>
        <dbReference type="PROSITE" id="PS51704"/>
    </source>
</evidence>
<dbReference type="SUPFAM" id="SSF51695">
    <property type="entry name" value="PLC-like phosphodiesterases"/>
    <property type="match status" value="1"/>
</dbReference>
<gene>
    <name evidence="2" type="ORF">OXH55_10530</name>
</gene>
<dbReference type="InterPro" id="IPR030395">
    <property type="entry name" value="GP_PDE_dom"/>
</dbReference>
<organism evidence="2 3">
    <name type="scientific">Clostridium ganghwense</name>
    <dbReference type="NCBI Taxonomy" id="312089"/>
    <lineage>
        <taxon>Bacteria</taxon>
        <taxon>Bacillati</taxon>
        <taxon>Bacillota</taxon>
        <taxon>Clostridia</taxon>
        <taxon>Eubacteriales</taxon>
        <taxon>Clostridiaceae</taxon>
        <taxon>Clostridium</taxon>
    </lineage>
</organism>
<dbReference type="EMBL" id="JAPQES010000003">
    <property type="protein sequence ID" value="MCY6371069.1"/>
    <property type="molecule type" value="Genomic_DNA"/>
</dbReference>
<proteinExistence type="predicted"/>
<sequence>MKRTLITSHSGCLNTKMNSMEYIKKAMQMNVDIIEVDIRYTENNKVLLNHDELDKENLDGYLSLESLIDVIKPYKNIQLNLDIKELDKFQVLENLIIEKDMLDRAFLSGVKPEMVRELNKKGYKLPMLVNYRLDVERNTEIDYLKELVDDIKTMNVKGVNLHYPRASEELVNIFHEAGIFISVWTVDEEEIMDKMIEIGVDSISTDRVDLLNRKLQIEK</sequence>
<keyword evidence="3" id="KW-1185">Reference proteome</keyword>